<dbReference type="eggNOG" id="arCOG07767">
    <property type="taxonomic scope" value="Archaea"/>
</dbReference>
<dbReference type="RefSeq" id="WP_015789432.1">
    <property type="nucleotide sequence ID" value="NC_013158.1"/>
</dbReference>
<feature type="region of interest" description="Disordered" evidence="1">
    <location>
        <begin position="330"/>
        <end position="527"/>
    </location>
</feature>
<feature type="transmembrane region" description="Helical" evidence="2">
    <location>
        <begin position="255"/>
        <end position="273"/>
    </location>
</feature>
<dbReference type="InterPro" id="IPR045782">
    <property type="entry name" value="TrbL_3"/>
</dbReference>
<name>C7NQV5_HALUD</name>
<dbReference type="EMBL" id="CP001687">
    <property type="protein sequence ID" value="ACV11859.1"/>
    <property type="molecule type" value="Genomic_DNA"/>
</dbReference>
<dbReference type="OrthoDB" id="270253at2157"/>
<dbReference type="AlphaFoldDB" id="C7NQV5"/>
<evidence type="ECO:0000256" key="2">
    <source>
        <dbReference type="SAM" id="Phobius"/>
    </source>
</evidence>
<dbReference type="HOGENOM" id="CLU_039019_0_0_2"/>
<feature type="compositionally biased region" description="Basic and acidic residues" evidence="1">
    <location>
        <begin position="420"/>
        <end position="438"/>
    </location>
</feature>
<feature type="transmembrane region" description="Helical" evidence="2">
    <location>
        <begin position="222"/>
        <end position="243"/>
    </location>
</feature>
<feature type="transmembrane region" description="Helical" evidence="2">
    <location>
        <begin position="106"/>
        <end position="129"/>
    </location>
</feature>
<dbReference type="KEGG" id="hut:Huta_1686"/>
<dbReference type="GeneID" id="8383972"/>
<feature type="compositionally biased region" description="Low complexity" evidence="1">
    <location>
        <begin position="518"/>
        <end position="527"/>
    </location>
</feature>
<sequence length="527" mass="56143">MTRTRTDASGRDRTVDLRPALGILALIATLGGSGRQAGVRRMGLLDGLGDIIVGALQELLRILFSPIEAAIQSHGDALLEVVVQTPHPDAVFAAPTNGPWPAVHGYYWETIVPLSLSLWGLAIGVVILLESTSHLFSNYHRSKLKKRAFSGLIGILSWWWLAAFSLRFMDALAKFLLPSLEEIALFETMSFAAIGVIGLVISLTVDLALFVIIGLIYLIRQLVLYLFVLLMPILIVLWIPGVGPFTLVSRFMKKLAGFYVPFLFMSVPVALLFRVGGLLGQSAGLSAGGIGTWLTALVVPFAAVLSPFVLFWQAGAIMFMADRAARHVSAQRARRRTTTGKEQVQRAGHAGRNFARGVRDKPAVRSDGQTVFGSGDSTANAAGRRVNRTGSRLGDRFRRGGDDGGGGGSGGSDRQGNGGSDRRSNGGTRESRTDESAGRSDAGSGGSDAGRSTTTDSDRSDRSDRSGDRSSRSSDDGGRSDSSDETSRDADSGRTETSRDNLRDSDTTSESNDDASDDSSSAGEGNE</sequence>
<dbReference type="Pfam" id="PF19590">
    <property type="entry name" value="TrbL_3"/>
    <property type="match status" value="1"/>
</dbReference>
<keyword evidence="2" id="KW-1133">Transmembrane helix</keyword>
<feature type="compositionally biased region" description="Basic and acidic residues" evidence="1">
    <location>
        <begin position="456"/>
        <end position="506"/>
    </location>
</feature>
<protein>
    <submittedName>
        <fullName evidence="3">Uncharacterized protein</fullName>
    </submittedName>
</protein>
<keyword evidence="2" id="KW-0812">Transmembrane</keyword>
<organism evidence="3 4">
    <name type="scientific">Halorhabdus utahensis (strain DSM 12940 / JCM 11049 / AX-2)</name>
    <dbReference type="NCBI Taxonomy" id="519442"/>
    <lineage>
        <taxon>Archaea</taxon>
        <taxon>Methanobacteriati</taxon>
        <taxon>Methanobacteriota</taxon>
        <taxon>Stenosarchaea group</taxon>
        <taxon>Halobacteria</taxon>
        <taxon>Halobacteriales</taxon>
        <taxon>Haloarculaceae</taxon>
        <taxon>Halorhabdus</taxon>
    </lineage>
</organism>
<gene>
    <name evidence="3" type="ordered locus">Huta_1686</name>
</gene>
<dbReference type="STRING" id="519442.Huta_1686"/>
<dbReference type="Proteomes" id="UP000002071">
    <property type="component" value="Chromosome"/>
</dbReference>
<feature type="transmembrane region" description="Helical" evidence="2">
    <location>
        <begin position="149"/>
        <end position="169"/>
    </location>
</feature>
<feature type="transmembrane region" description="Helical" evidence="2">
    <location>
        <begin position="285"/>
        <end position="303"/>
    </location>
</feature>
<reference evidence="3 4" key="1">
    <citation type="journal article" date="2009" name="Stand. Genomic Sci.">
        <title>Complete genome sequence of Halorhabdus utahensis type strain (AX-2).</title>
        <authorList>
            <person name="Anderson I."/>
            <person name="Tindall B.J."/>
            <person name="Pomrenke H."/>
            <person name="Goker M."/>
            <person name="Lapidus A."/>
            <person name="Nolan M."/>
            <person name="Copeland A."/>
            <person name="Glavina Del Rio T."/>
            <person name="Chen F."/>
            <person name="Tice H."/>
            <person name="Cheng J.F."/>
            <person name="Lucas S."/>
            <person name="Chertkov O."/>
            <person name="Bruce D."/>
            <person name="Brettin T."/>
            <person name="Detter J.C."/>
            <person name="Han C."/>
            <person name="Goodwin L."/>
            <person name="Land M."/>
            <person name="Hauser L."/>
            <person name="Chang Y.J."/>
            <person name="Jeffries C.D."/>
            <person name="Pitluck S."/>
            <person name="Pati A."/>
            <person name="Mavromatis K."/>
            <person name="Ivanova N."/>
            <person name="Ovchinnikova G."/>
            <person name="Chen A."/>
            <person name="Palaniappan K."/>
            <person name="Chain P."/>
            <person name="Rohde M."/>
            <person name="Bristow J."/>
            <person name="Eisen J.A."/>
            <person name="Markowitz V."/>
            <person name="Hugenholtz P."/>
            <person name="Kyrpides N.C."/>
            <person name="Klenk H.P."/>
        </authorList>
    </citation>
    <scope>NUCLEOTIDE SEQUENCE [LARGE SCALE GENOMIC DNA]</scope>
    <source>
        <strain evidence="4">DSM 12940 / JCM 11049 / AX-2</strain>
    </source>
</reference>
<evidence type="ECO:0000313" key="4">
    <source>
        <dbReference type="Proteomes" id="UP000002071"/>
    </source>
</evidence>
<keyword evidence="4" id="KW-1185">Reference proteome</keyword>
<evidence type="ECO:0000256" key="1">
    <source>
        <dbReference type="SAM" id="MobiDB-lite"/>
    </source>
</evidence>
<feature type="compositionally biased region" description="Basic and acidic residues" evidence="1">
    <location>
        <begin position="393"/>
        <end position="402"/>
    </location>
</feature>
<feature type="compositionally biased region" description="Gly residues" evidence="1">
    <location>
        <begin position="403"/>
        <end position="419"/>
    </location>
</feature>
<accession>C7NQV5</accession>
<feature type="compositionally biased region" description="Polar residues" evidence="1">
    <location>
        <begin position="367"/>
        <end position="380"/>
    </location>
</feature>
<evidence type="ECO:0000313" key="3">
    <source>
        <dbReference type="EMBL" id="ACV11859.1"/>
    </source>
</evidence>
<keyword evidence="2" id="KW-0472">Membrane</keyword>
<proteinExistence type="predicted"/>
<feature type="transmembrane region" description="Helical" evidence="2">
    <location>
        <begin position="189"/>
        <end position="215"/>
    </location>
</feature>